<evidence type="ECO:0000256" key="4">
    <source>
        <dbReference type="ARBA" id="ARBA00022746"/>
    </source>
</evidence>
<comment type="subcellular location">
    <subcellularLocation>
        <location evidence="1">Membrane</location>
        <topology evidence="1">Multi-pass membrane protein</topology>
    </subcellularLocation>
</comment>
<feature type="transmembrane region" description="Helical" evidence="8">
    <location>
        <begin position="32"/>
        <end position="56"/>
    </location>
</feature>
<keyword evidence="6 8" id="KW-0472">Membrane</keyword>
<evidence type="ECO:0000256" key="7">
    <source>
        <dbReference type="ARBA" id="ARBA00023235"/>
    </source>
</evidence>
<proteinExistence type="predicted"/>
<accession>A0A7D5XLH7</accession>
<evidence type="ECO:0000256" key="1">
    <source>
        <dbReference type="ARBA" id="ARBA00004141"/>
    </source>
</evidence>
<evidence type="ECO:0000256" key="5">
    <source>
        <dbReference type="ARBA" id="ARBA00022989"/>
    </source>
</evidence>
<dbReference type="InterPro" id="IPR017825">
    <property type="entry name" value="Lycopene_cyclase_dom"/>
</dbReference>
<keyword evidence="7" id="KW-0413">Isomerase</keyword>
<feature type="transmembrane region" description="Helical" evidence="8">
    <location>
        <begin position="76"/>
        <end position="93"/>
    </location>
</feature>
<dbReference type="NCBIfam" id="TIGR03462">
    <property type="entry name" value="CarR_dom_SF"/>
    <property type="match status" value="1"/>
</dbReference>
<evidence type="ECO:0000313" key="10">
    <source>
        <dbReference type="EMBL" id="QLJ52766.1"/>
    </source>
</evidence>
<keyword evidence="3 8" id="KW-0812">Transmembrane</keyword>
<keyword evidence="4" id="KW-0125">Carotenoid biosynthesis</keyword>
<dbReference type="AlphaFoldDB" id="A0A7D5XLH7"/>
<dbReference type="GO" id="GO:0016872">
    <property type="term" value="F:intramolecular lyase activity"/>
    <property type="evidence" value="ECO:0007669"/>
    <property type="project" value="InterPro"/>
</dbReference>
<comment type="pathway">
    <text evidence="2">Carotenoid biosynthesis.</text>
</comment>
<keyword evidence="5 8" id="KW-1133">Transmembrane helix</keyword>
<evidence type="ECO:0000256" key="8">
    <source>
        <dbReference type="SAM" id="Phobius"/>
    </source>
</evidence>
<dbReference type="Proteomes" id="UP000510821">
    <property type="component" value="Chromosome"/>
</dbReference>
<evidence type="ECO:0000313" key="11">
    <source>
        <dbReference type="Proteomes" id="UP000510821"/>
    </source>
</evidence>
<dbReference type="KEGG" id="flt:Sv326_0591"/>
<gene>
    <name evidence="10" type="ORF">Sv326_0591</name>
</gene>
<dbReference type="GO" id="GO:0016020">
    <property type="term" value="C:membrane"/>
    <property type="evidence" value="ECO:0007669"/>
    <property type="project" value="UniProtKB-SubCell"/>
</dbReference>
<sequence>MIEYALRCIVVLAAVYLFDHLLKTRVGRRRTFLYALAMALLTQLVVDNLTAWRGFWNFNRDAVLGVRVPVIPLENLLFGIALFYSTIISWEFSSRNLANVFK</sequence>
<dbReference type="GO" id="GO:0016117">
    <property type="term" value="P:carotenoid biosynthetic process"/>
    <property type="evidence" value="ECO:0007669"/>
    <property type="project" value="UniProtKB-KW"/>
</dbReference>
<name>A0A7D5XLH7_FERL1</name>
<evidence type="ECO:0000256" key="3">
    <source>
        <dbReference type="ARBA" id="ARBA00022692"/>
    </source>
</evidence>
<dbReference type="Pfam" id="PF18916">
    <property type="entry name" value="Lycopene_cyc"/>
    <property type="match status" value="1"/>
</dbReference>
<feature type="domain" description="Lycopene cyclase" evidence="9">
    <location>
        <begin position="10"/>
        <end position="92"/>
    </location>
</feature>
<dbReference type="EMBL" id="CP058998">
    <property type="protein sequence ID" value="QLJ52766.1"/>
    <property type="molecule type" value="Genomic_DNA"/>
</dbReference>
<protein>
    <submittedName>
        <fullName evidence="10">Lycopene cyclase domain-containing protein</fullName>
    </submittedName>
</protein>
<evidence type="ECO:0000259" key="9">
    <source>
        <dbReference type="Pfam" id="PF18916"/>
    </source>
</evidence>
<evidence type="ECO:0000256" key="2">
    <source>
        <dbReference type="ARBA" id="ARBA00004829"/>
    </source>
</evidence>
<reference evidence="11" key="1">
    <citation type="submission" date="2020-07" db="EMBL/GenBank/DDBJ databases">
        <title>Metabolic diversity and evolutionary history of the archaeal phylum ###Micrarchaeota### uncovered from a freshwater lake metagenome.</title>
        <authorList>
            <person name="Kadnikov V.V."/>
            <person name="Savvichev A.S."/>
            <person name="Mardanov A.V."/>
            <person name="Beletsky A.V."/>
            <person name="Chupakov A.V."/>
            <person name="Kokryatskaya N.M."/>
            <person name="Pimenov N.V."/>
            <person name="Ravin N.V."/>
        </authorList>
    </citation>
    <scope>NUCLEOTIDE SEQUENCE [LARGE SCALE GENOMIC DNA]</scope>
</reference>
<organism evidence="10 11">
    <name type="scientific">Fermentimicrarchaeum limneticum</name>
    <dbReference type="NCBI Taxonomy" id="2795018"/>
    <lineage>
        <taxon>Archaea</taxon>
        <taxon>Candidatus Micrarchaeota</taxon>
        <taxon>Candidatus Fermentimicrarchaeales</taxon>
        <taxon>Candidatus Fermentimicrarchaeaceae</taxon>
        <taxon>Candidatus Fermentimicrarchaeum</taxon>
    </lineage>
</organism>
<dbReference type="GO" id="GO:0045436">
    <property type="term" value="F:lycopene beta cyclase activity"/>
    <property type="evidence" value="ECO:0007669"/>
    <property type="project" value="UniProtKB-ARBA"/>
</dbReference>
<evidence type="ECO:0000256" key="6">
    <source>
        <dbReference type="ARBA" id="ARBA00023136"/>
    </source>
</evidence>